<dbReference type="PROSITE" id="PS50011">
    <property type="entry name" value="PROTEIN_KINASE_DOM"/>
    <property type="match status" value="1"/>
</dbReference>
<sequence>MTALSDQNGAQARLYKKAIVTHSGCCLSPRLREFLCGTPRTVLTENAFDEDVLLSILPQRLIVTALQDTGKNPVLLFLGDACLCGSGPLLSLAYRLNGEAHTLPVWGKAGKVQMLPKALTSGQGAVGDVREALLEVLDDEIRGPADWADAWVDHGLLEALVHRAGAAGDGAQQEDEEEQIGELVAQAAVAVLSAASDDAAAAQCMIARLREALALGLPGLVLLRLLLAVADLPAVCKVAMTGSLGNAIAEHVEALCVAKAPALPGEVPTSDRTSVTDDSAYASFWSPKGRYEVQQKAKQAPVSLGGLSVEIPGLDVISGADGDHVSEDRDKAPQIQASSQQWAPARSGPINVPVSSSKPAFVPKLLLPTSQSPGAIIGGLTRSTRRNFVDPRHGSLASTPLARTHSPAFGTPPTSFREEDEILPVTASAELAALGSALGESLVAADLATIISHKRQATLRRTPSSALALHLEDHPRSLDAHRILLTARSSSSAVSPRQTGRGSSLGSPAGRLQHEESVDSQRMCLLLEALLAVAPLVAECAALQSPACSLASHLIAQAKPSAVKGGVVAGCSERQRKLSIAVLHYFAAEVFPVQSFKEASALLDLLHDYLLASPAPSLPALAETACSAAVRDLQRGLMASGPLHSWPHEALSALQALLRLDTTLLQRCQDACLGMDLIQRLSNNDAHERAQRGTSVDTSRAEALKGLAFLVDSPKGVAVRLLTGPASAATEREQSGPEARAALRLLAAVWGAPGNPFLGSKHAVDQTVHLHFLHFAKLFHGRSLSEATTTLCRLHLEVLRAMARSTGPAVRRRFYQLRVMDLLVRELSLEYEAALQARLPPAPGRLASAASGGTDFLSSPSRPGAPQGDASSQTKGPSSPFLNKAGQPFRVPPLQLSPAPSATALDLRGLAGHSTPPKDADSGRYDAVTGREASFGSIAAGQDSAAPLSTHGSRPNTAGKPPLGSSRPTARGRGSPARSSRLSASQRPSSAPSSGRPFAAPSGGIPSSAATPRLGRANTADTVSSKAAAPFQFTGDLDADVAALEALEDASSYYTNCDTQRTCSSTGWTPRPTERLPAGANAASSSMQLGAQPRRPPSAEVSVPQLNLMGSLRLSQHSSSDQTPSDKGYGDAAEGGLGSLEQRGMGMGKMQAAMEAHNSAEECLEEPVMVLSYSEERARRVLYQDKELQLLVLEVVLELLLNDAGQLDPLYSSHQPLERRQQNIPHLLHHHLNHPSNAALAAPLLASAARIGPAATRLLRLLCSSLFQPGLYSHRRRLARGAYAQVYTSSFTETGVCEDVALKVIDIPSSIHDPCYQVDVFSEVSILERFRGQNSVCQLLNYGLEGDSIVLVMRKYAASLKAWRARITSPPAQQLRLYLQIFADIVAAKQVLALDNVVHFDLKCDNVLLEPVAGASDADFWRPGSARPPFHIVLADFGESRMYASAHGAVTIRNRGTEYVKSPEMLLVGNAQRADRHGFDRRRREGAGPPADVWALGCLLYELVTGDFLFYDPDWIRFFVRLAQPGQELIPPERLKAVAGLPGVVELLQYMLVRDPCRRPSLDDIALRVDQLLRGKKVKLPVHQRPASAAAGGRPGPAGAVGTDVTPKQQQLLQPAVSNASELSSSGEGLSGESGDGAACLDWVLSDAGLTAAIANCTATEAVCRVVPLGALPCGSDAQEQGSEQHLLEAMPSILEFINTAEAGPSRAPKVSQASGNSGGHLVRRRTSSSSSGGEGAAESFIQLPGQVPSSADGLWSPAACPAGQRGRGERRVSAVSSCEEGGRVLVAAAAGYEGEAAVVAIAHIMRQGLSPHEALVAASQRHVALHLQDHNRRQLAAWARLAIR</sequence>
<accession>A0ABR2YMJ1</accession>
<dbReference type="InterPro" id="IPR000719">
    <property type="entry name" value="Prot_kinase_dom"/>
</dbReference>
<dbReference type="PANTHER" id="PTHR44305">
    <property type="entry name" value="SI:DKEY-192D15.2-RELATED"/>
    <property type="match status" value="1"/>
</dbReference>
<feature type="compositionally biased region" description="Polar residues" evidence="1">
    <location>
        <begin position="869"/>
        <end position="881"/>
    </location>
</feature>
<dbReference type="CDD" id="cd00180">
    <property type="entry name" value="PKc"/>
    <property type="match status" value="1"/>
</dbReference>
<feature type="compositionally biased region" description="Polar residues" evidence="1">
    <location>
        <begin position="489"/>
        <end position="506"/>
    </location>
</feature>
<evidence type="ECO:0000313" key="4">
    <source>
        <dbReference type="Proteomes" id="UP001491310"/>
    </source>
</evidence>
<feature type="compositionally biased region" description="Low complexity" evidence="1">
    <location>
        <begin position="1728"/>
        <end position="1738"/>
    </location>
</feature>
<protein>
    <recommendedName>
        <fullName evidence="2">Protein kinase domain-containing protein</fullName>
    </recommendedName>
</protein>
<feature type="region of interest" description="Disordered" evidence="1">
    <location>
        <begin position="395"/>
        <end position="415"/>
    </location>
</feature>
<dbReference type="SUPFAM" id="SSF56112">
    <property type="entry name" value="Protein kinase-like (PK-like)"/>
    <property type="match status" value="1"/>
</dbReference>
<name>A0ABR2YMJ1_9CHLO</name>
<gene>
    <name evidence="3" type="ORF">WJX75_004683</name>
</gene>
<feature type="region of interest" description="Disordered" evidence="1">
    <location>
        <begin position="1581"/>
        <end position="1604"/>
    </location>
</feature>
<dbReference type="PROSITE" id="PS00108">
    <property type="entry name" value="PROTEIN_KINASE_ST"/>
    <property type="match status" value="1"/>
</dbReference>
<dbReference type="PANTHER" id="PTHR44305:SF25">
    <property type="entry name" value="CHROMOSOME UNDETERMINED SCAFFOLD_9, WHOLE GENOME SHOTGUN SEQUENCE"/>
    <property type="match status" value="1"/>
</dbReference>
<feature type="region of interest" description="Disordered" evidence="1">
    <location>
        <begin position="938"/>
        <end position="1018"/>
    </location>
</feature>
<dbReference type="Pfam" id="PF00069">
    <property type="entry name" value="Pkinase"/>
    <property type="match status" value="1"/>
</dbReference>
<feature type="compositionally biased region" description="Polar residues" evidence="1">
    <location>
        <begin position="1058"/>
        <end position="1068"/>
    </location>
</feature>
<dbReference type="InterPro" id="IPR053083">
    <property type="entry name" value="TF_kinase-domain_protein"/>
</dbReference>
<dbReference type="InterPro" id="IPR008271">
    <property type="entry name" value="Ser/Thr_kinase_AS"/>
</dbReference>
<feature type="region of interest" description="Disordered" evidence="1">
    <location>
        <begin position="1704"/>
        <end position="1738"/>
    </location>
</feature>
<comment type="caution">
    <text evidence="3">The sequence shown here is derived from an EMBL/GenBank/DDBJ whole genome shotgun (WGS) entry which is preliminary data.</text>
</comment>
<feature type="region of interest" description="Disordered" evidence="1">
    <location>
        <begin position="845"/>
        <end position="900"/>
    </location>
</feature>
<dbReference type="Gene3D" id="1.10.510.10">
    <property type="entry name" value="Transferase(Phosphotransferase) domain 1"/>
    <property type="match status" value="1"/>
</dbReference>
<organism evidence="3 4">
    <name type="scientific">Coccomyxa subellipsoidea</name>
    <dbReference type="NCBI Taxonomy" id="248742"/>
    <lineage>
        <taxon>Eukaryota</taxon>
        <taxon>Viridiplantae</taxon>
        <taxon>Chlorophyta</taxon>
        <taxon>core chlorophytes</taxon>
        <taxon>Trebouxiophyceae</taxon>
        <taxon>Trebouxiophyceae incertae sedis</taxon>
        <taxon>Coccomyxaceae</taxon>
        <taxon>Coccomyxa</taxon>
    </lineage>
</organism>
<dbReference type="EMBL" id="JALJOT010000008">
    <property type="protein sequence ID" value="KAK9908242.1"/>
    <property type="molecule type" value="Genomic_DNA"/>
</dbReference>
<feature type="region of interest" description="Disordered" evidence="1">
    <location>
        <begin position="489"/>
        <end position="513"/>
    </location>
</feature>
<proteinExistence type="predicted"/>
<feature type="region of interest" description="Disordered" evidence="1">
    <location>
        <begin position="1058"/>
        <end position="1101"/>
    </location>
</feature>
<feature type="domain" description="Protein kinase" evidence="2">
    <location>
        <begin position="1272"/>
        <end position="1573"/>
    </location>
</feature>
<dbReference type="Gene3D" id="3.30.200.20">
    <property type="entry name" value="Phosphorylase Kinase, domain 1"/>
    <property type="match status" value="1"/>
</dbReference>
<evidence type="ECO:0000256" key="1">
    <source>
        <dbReference type="SAM" id="MobiDB-lite"/>
    </source>
</evidence>
<evidence type="ECO:0000313" key="3">
    <source>
        <dbReference type="EMBL" id="KAK9908242.1"/>
    </source>
</evidence>
<dbReference type="SMART" id="SM00220">
    <property type="entry name" value="S_TKc"/>
    <property type="match status" value="1"/>
</dbReference>
<feature type="compositionally biased region" description="Low complexity" evidence="1">
    <location>
        <begin position="971"/>
        <end position="1012"/>
    </location>
</feature>
<reference evidence="3 4" key="1">
    <citation type="journal article" date="2024" name="Nat. Commun.">
        <title>Phylogenomics reveals the evolutionary origins of lichenization in chlorophyte algae.</title>
        <authorList>
            <person name="Puginier C."/>
            <person name="Libourel C."/>
            <person name="Otte J."/>
            <person name="Skaloud P."/>
            <person name="Haon M."/>
            <person name="Grisel S."/>
            <person name="Petersen M."/>
            <person name="Berrin J.G."/>
            <person name="Delaux P.M."/>
            <person name="Dal Grande F."/>
            <person name="Keller J."/>
        </authorList>
    </citation>
    <scope>NUCLEOTIDE SEQUENCE [LARGE SCALE GENOMIC DNA]</scope>
    <source>
        <strain evidence="3 4">SAG 216-7</strain>
    </source>
</reference>
<dbReference type="Proteomes" id="UP001491310">
    <property type="component" value="Unassembled WGS sequence"/>
</dbReference>
<feature type="region of interest" description="Disordered" evidence="1">
    <location>
        <begin position="1115"/>
        <end position="1137"/>
    </location>
</feature>
<feature type="compositionally biased region" description="Polar residues" evidence="1">
    <location>
        <begin position="1115"/>
        <end position="1125"/>
    </location>
</feature>
<feature type="compositionally biased region" description="Low complexity" evidence="1">
    <location>
        <begin position="1586"/>
        <end position="1602"/>
    </location>
</feature>
<dbReference type="InterPro" id="IPR011009">
    <property type="entry name" value="Kinase-like_dom_sf"/>
</dbReference>
<keyword evidence="4" id="KW-1185">Reference proteome</keyword>
<evidence type="ECO:0000259" key="2">
    <source>
        <dbReference type="PROSITE" id="PS50011"/>
    </source>
</evidence>